<feature type="domain" description="4Fe-4S ferredoxin-type" evidence="1">
    <location>
        <begin position="230"/>
        <end position="260"/>
    </location>
</feature>
<evidence type="ECO:0000259" key="1">
    <source>
        <dbReference type="PROSITE" id="PS51379"/>
    </source>
</evidence>
<sequence>MIEEIRKQAGQLLENGEVDVVIGYAEGSDPCRTTPVFIRNAEDVDQLIYDPRCINSLPLYLNKRHEYTRKGWNKTAIIGKGCDVRAIIQLIAENQLKREEIYILGVPCEGVVSHPEKWDGSLNDGNRASKCIGCDVMTPQETDFFPGDKPEVDRSAPYEVTSPKVANLMELEVDKRFAFWRTDFDRCFKCYACREVCPHCSCNTCITDETTPSWIDPAAHKKGVFSWHLTRAMHLIGRCTGCGECTRACPMDIQVDLFNQRMKEVIQDSYSYKSGYSLTEKHPLITYKVDDREDFIK</sequence>
<dbReference type="PROSITE" id="PS00198">
    <property type="entry name" value="4FE4S_FER_1"/>
    <property type="match status" value="1"/>
</dbReference>
<protein>
    <recommendedName>
        <fullName evidence="1">4Fe-4S ferredoxin-type domain-containing protein</fullName>
    </recommendedName>
</protein>
<organism evidence="2">
    <name type="scientific">hydrothermal vent metagenome</name>
    <dbReference type="NCBI Taxonomy" id="652676"/>
    <lineage>
        <taxon>unclassified sequences</taxon>
        <taxon>metagenomes</taxon>
        <taxon>ecological metagenomes</taxon>
    </lineage>
</organism>
<dbReference type="AlphaFoldDB" id="A0A3B1BZH0"/>
<gene>
    <name evidence="2" type="ORF">MNBD_GAMMA26-1273</name>
</gene>
<proteinExistence type="predicted"/>
<feature type="domain" description="4Fe-4S ferredoxin-type" evidence="1">
    <location>
        <begin position="178"/>
        <end position="208"/>
    </location>
</feature>
<dbReference type="Gene3D" id="3.30.70.3270">
    <property type="match status" value="1"/>
</dbReference>
<dbReference type="EMBL" id="UOFX01000091">
    <property type="protein sequence ID" value="VAX11805.1"/>
    <property type="molecule type" value="Genomic_DNA"/>
</dbReference>
<name>A0A3B1BZH0_9ZZZZ</name>
<dbReference type="PROSITE" id="PS51379">
    <property type="entry name" value="4FE4S_FER_2"/>
    <property type="match status" value="2"/>
</dbReference>
<accession>A0A3B1BZH0</accession>
<dbReference type="InterPro" id="IPR017900">
    <property type="entry name" value="4Fe4S_Fe_S_CS"/>
</dbReference>
<evidence type="ECO:0000313" key="2">
    <source>
        <dbReference type="EMBL" id="VAX11805.1"/>
    </source>
</evidence>
<dbReference type="SUPFAM" id="SSF46548">
    <property type="entry name" value="alpha-helical ferredoxin"/>
    <property type="match status" value="1"/>
</dbReference>
<reference evidence="2" key="1">
    <citation type="submission" date="2018-06" db="EMBL/GenBank/DDBJ databases">
        <authorList>
            <person name="Zhirakovskaya E."/>
        </authorList>
    </citation>
    <scope>NUCLEOTIDE SEQUENCE</scope>
</reference>
<dbReference type="InterPro" id="IPR017896">
    <property type="entry name" value="4Fe4S_Fe-S-bd"/>
</dbReference>